<proteinExistence type="predicted"/>
<name>A0A1I4NE13_9PROT</name>
<accession>A0A1I4NE13</accession>
<protein>
    <submittedName>
        <fullName evidence="1">Uncharacterized protein</fullName>
    </submittedName>
</protein>
<organism evidence="1 2">
    <name type="scientific">Nitrosomonas communis</name>
    <dbReference type="NCBI Taxonomy" id="44574"/>
    <lineage>
        <taxon>Bacteria</taxon>
        <taxon>Pseudomonadati</taxon>
        <taxon>Pseudomonadota</taxon>
        <taxon>Betaproteobacteria</taxon>
        <taxon>Nitrosomonadales</taxon>
        <taxon>Nitrosomonadaceae</taxon>
        <taxon>Nitrosomonas</taxon>
    </lineage>
</organism>
<dbReference type="AlphaFoldDB" id="A0A1I4NE13"/>
<reference evidence="2" key="1">
    <citation type="submission" date="2016-10" db="EMBL/GenBank/DDBJ databases">
        <authorList>
            <person name="Varghese N."/>
            <person name="Submissions S."/>
        </authorList>
    </citation>
    <scope>NUCLEOTIDE SEQUENCE [LARGE SCALE GENOMIC DNA]</scope>
    <source>
        <strain evidence="2">Nm44</strain>
    </source>
</reference>
<evidence type="ECO:0000313" key="2">
    <source>
        <dbReference type="Proteomes" id="UP000183287"/>
    </source>
</evidence>
<dbReference type="Proteomes" id="UP000183287">
    <property type="component" value="Unassembled WGS sequence"/>
</dbReference>
<evidence type="ECO:0000313" key="1">
    <source>
        <dbReference type="EMBL" id="SFM13741.1"/>
    </source>
</evidence>
<keyword evidence="2" id="KW-1185">Reference proteome</keyword>
<sequence>MGHLFTEAERSYRNSNGMEHENGIRAFGFINGLDKSAIYQIIQESYRARERYWLTQILKEEHMASFSHMRS</sequence>
<gene>
    <name evidence="1" type="ORF">SAMN05421863_101468</name>
</gene>
<dbReference type="EMBL" id="FOUB01000014">
    <property type="protein sequence ID" value="SFM13741.1"/>
    <property type="molecule type" value="Genomic_DNA"/>
</dbReference>